<dbReference type="InterPro" id="IPR009057">
    <property type="entry name" value="Homeodomain-like_sf"/>
</dbReference>
<dbReference type="STRING" id="1035707.SAMN05216552_102419"/>
<dbReference type="GO" id="GO:0000976">
    <property type="term" value="F:transcription cis-regulatory region binding"/>
    <property type="evidence" value="ECO:0007669"/>
    <property type="project" value="TreeGrafter"/>
</dbReference>
<evidence type="ECO:0000256" key="5">
    <source>
        <dbReference type="SAM" id="MobiDB-lite"/>
    </source>
</evidence>
<dbReference type="PRINTS" id="PR00455">
    <property type="entry name" value="HTHTETR"/>
</dbReference>
<dbReference type="EMBL" id="FPBO01000024">
    <property type="protein sequence ID" value="SFV05539.1"/>
    <property type="molecule type" value="Genomic_DNA"/>
</dbReference>
<evidence type="ECO:0000259" key="6">
    <source>
        <dbReference type="PROSITE" id="PS50977"/>
    </source>
</evidence>
<dbReference type="InterPro" id="IPR041586">
    <property type="entry name" value="PsrA_TetR_C"/>
</dbReference>
<evidence type="ECO:0000256" key="3">
    <source>
        <dbReference type="ARBA" id="ARBA00023163"/>
    </source>
</evidence>
<dbReference type="GO" id="GO:0003700">
    <property type="term" value="F:DNA-binding transcription factor activity"/>
    <property type="evidence" value="ECO:0007669"/>
    <property type="project" value="TreeGrafter"/>
</dbReference>
<dbReference type="InterPro" id="IPR001647">
    <property type="entry name" value="HTH_TetR"/>
</dbReference>
<dbReference type="SUPFAM" id="SSF48498">
    <property type="entry name" value="Tetracyclin repressor-like, C-terminal domain"/>
    <property type="match status" value="1"/>
</dbReference>
<evidence type="ECO:0000313" key="7">
    <source>
        <dbReference type="EMBL" id="SFV05539.1"/>
    </source>
</evidence>
<evidence type="ECO:0000256" key="4">
    <source>
        <dbReference type="PROSITE-ProRule" id="PRU00335"/>
    </source>
</evidence>
<dbReference type="Gene3D" id="1.10.357.10">
    <property type="entry name" value="Tetracycline Repressor, domain 2"/>
    <property type="match status" value="1"/>
</dbReference>
<keyword evidence="3" id="KW-0804">Transcription</keyword>
<evidence type="ECO:0000256" key="1">
    <source>
        <dbReference type="ARBA" id="ARBA00023015"/>
    </source>
</evidence>
<dbReference type="InterPro" id="IPR036271">
    <property type="entry name" value="Tet_transcr_reg_TetR-rel_C_sf"/>
</dbReference>
<accession>A0A1I7L726</accession>
<dbReference type="Pfam" id="PF17939">
    <property type="entry name" value="TetR_C_30"/>
    <property type="match status" value="1"/>
</dbReference>
<dbReference type="PANTHER" id="PTHR30055:SF234">
    <property type="entry name" value="HTH-TYPE TRANSCRIPTIONAL REGULATOR BETI"/>
    <property type="match status" value="1"/>
</dbReference>
<keyword evidence="8" id="KW-1185">Reference proteome</keyword>
<proteinExistence type="predicted"/>
<dbReference type="PANTHER" id="PTHR30055">
    <property type="entry name" value="HTH-TYPE TRANSCRIPTIONAL REGULATOR RUTR"/>
    <property type="match status" value="1"/>
</dbReference>
<feature type="domain" description="HTH tetR-type" evidence="6">
    <location>
        <begin position="10"/>
        <end position="70"/>
    </location>
</feature>
<dbReference type="SUPFAM" id="SSF46689">
    <property type="entry name" value="Homeodomain-like"/>
    <property type="match status" value="1"/>
</dbReference>
<keyword evidence="2 4" id="KW-0238">DNA-binding</keyword>
<name>A0A1I7L726_9BURK</name>
<dbReference type="InterPro" id="IPR050109">
    <property type="entry name" value="HTH-type_TetR-like_transc_reg"/>
</dbReference>
<dbReference type="PROSITE" id="PS50977">
    <property type="entry name" value="HTH_TETR_2"/>
    <property type="match status" value="1"/>
</dbReference>
<sequence>MKTATKESTPNRKESILVAAERLFAARGYHGVSIRDIANEAGVQFALIGYYYGNKLELYHHIFELRSGYIKERLELLAGIMDNATARNALGDIVDAFVGPVLKLAQSVDGDNFLRMVSRGMTEQLSEDEKVIQELFDPLAHAFIDAMASVLPHVSRGTVAWCYQFALGALLHHVTDRRIERLSRGENRRDDFGATQPMLVKFIVHGIRGVCGPVPAMKAETSTSATKTNAAKPRAAAPKRAPAPRRTKQP</sequence>
<feature type="region of interest" description="Disordered" evidence="5">
    <location>
        <begin position="218"/>
        <end position="250"/>
    </location>
</feature>
<dbReference type="Pfam" id="PF00440">
    <property type="entry name" value="TetR_N"/>
    <property type="match status" value="1"/>
</dbReference>
<keyword evidence="1" id="KW-0805">Transcription regulation</keyword>
<feature type="DNA-binding region" description="H-T-H motif" evidence="4">
    <location>
        <begin position="33"/>
        <end position="52"/>
    </location>
</feature>
<dbReference type="RefSeq" id="WP_229490619.1">
    <property type="nucleotide sequence ID" value="NZ_FPBO01000024.1"/>
</dbReference>
<dbReference type="AlphaFoldDB" id="A0A1I7L726"/>
<protein>
    <submittedName>
        <fullName evidence="7">Transcriptional regulator, TetR family</fullName>
    </submittedName>
</protein>
<gene>
    <name evidence="7" type="ORF">SAMN05216552_102419</name>
</gene>
<dbReference type="Proteomes" id="UP000199391">
    <property type="component" value="Unassembled WGS sequence"/>
</dbReference>
<reference evidence="8" key="1">
    <citation type="submission" date="2016-10" db="EMBL/GenBank/DDBJ databases">
        <authorList>
            <person name="Varghese N."/>
            <person name="Submissions S."/>
        </authorList>
    </citation>
    <scope>NUCLEOTIDE SEQUENCE [LARGE SCALE GENOMIC DNA]</scope>
    <source>
        <strain evidence="8">CGMCC 1.11014</strain>
    </source>
</reference>
<feature type="compositionally biased region" description="Low complexity" evidence="5">
    <location>
        <begin position="218"/>
        <end position="240"/>
    </location>
</feature>
<organism evidence="7 8">
    <name type="scientific">Pseudoduganella namucuonensis</name>
    <dbReference type="NCBI Taxonomy" id="1035707"/>
    <lineage>
        <taxon>Bacteria</taxon>
        <taxon>Pseudomonadati</taxon>
        <taxon>Pseudomonadota</taxon>
        <taxon>Betaproteobacteria</taxon>
        <taxon>Burkholderiales</taxon>
        <taxon>Oxalobacteraceae</taxon>
        <taxon>Telluria group</taxon>
        <taxon>Pseudoduganella</taxon>
    </lineage>
</organism>
<evidence type="ECO:0000256" key="2">
    <source>
        <dbReference type="ARBA" id="ARBA00023125"/>
    </source>
</evidence>
<evidence type="ECO:0000313" key="8">
    <source>
        <dbReference type="Proteomes" id="UP000199391"/>
    </source>
</evidence>